<comment type="caution">
    <text evidence="8">The sequence shown here is derived from an EMBL/GenBank/DDBJ whole genome shotgun (WGS) entry which is preliminary data.</text>
</comment>
<dbReference type="PRINTS" id="PR00952">
    <property type="entry name" value="TYPE3IMQPROT"/>
</dbReference>
<evidence type="ECO:0000256" key="2">
    <source>
        <dbReference type="ARBA" id="ARBA00006156"/>
    </source>
</evidence>
<comment type="subcellular location">
    <subcellularLocation>
        <location evidence="1">Cell membrane</location>
        <topology evidence="1">Multi-pass membrane protein</topology>
    </subcellularLocation>
</comment>
<dbReference type="GO" id="GO:0005886">
    <property type="term" value="C:plasma membrane"/>
    <property type="evidence" value="ECO:0007669"/>
    <property type="project" value="UniProtKB-SubCell"/>
</dbReference>
<feature type="transmembrane region" description="Helical" evidence="7">
    <location>
        <begin position="12"/>
        <end position="38"/>
    </location>
</feature>
<dbReference type="GO" id="GO:0009306">
    <property type="term" value="P:protein secretion"/>
    <property type="evidence" value="ECO:0007669"/>
    <property type="project" value="InterPro"/>
</dbReference>
<comment type="similarity">
    <text evidence="2">Belongs to the FliQ/MopD/SpaQ family.</text>
</comment>
<evidence type="ECO:0000256" key="5">
    <source>
        <dbReference type="ARBA" id="ARBA00022989"/>
    </source>
</evidence>
<evidence type="ECO:0000256" key="1">
    <source>
        <dbReference type="ARBA" id="ARBA00004651"/>
    </source>
</evidence>
<evidence type="ECO:0000256" key="3">
    <source>
        <dbReference type="ARBA" id="ARBA00022475"/>
    </source>
</evidence>
<organism evidence="8 9">
    <name type="scientific">Candidatus Auribacter fodinae</name>
    <dbReference type="NCBI Taxonomy" id="2093366"/>
    <lineage>
        <taxon>Bacteria</taxon>
        <taxon>Pseudomonadati</taxon>
        <taxon>Candidatus Auribacterota</taxon>
        <taxon>Candidatus Auribacteria</taxon>
        <taxon>Candidatus Auribacterales</taxon>
        <taxon>Candidatus Auribacteraceae</taxon>
        <taxon>Candidatus Auribacter</taxon>
    </lineage>
</organism>
<evidence type="ECO:0000313" key="8">
    <source>
        <dbReference type="EMBL" id="RJP58520.1"/>
    </source>
</evidence>
<keyword evidence="4 7" id="KW-0812">Transmembrane</keyword>
<evidence type="ECO:0000256" key="6">
    <source>
        <dbReference type="ARBA" id="ARBA00023136"/>
    </source>
</evidence>
<feature type="transmembrane region" description="Helical" evidence="7">
    <location>
        <begin position="58"/>
        <end position="82"/>
    </location>
</feature>
<evidence type="ECO:0000313" key="9">
    <source>
        <dbReference type="Proteomes" id="UP000266426"/>
    </source>
</evidence>
<dbReference type="PIRSF" id="PIRSF004669">
    <property type="entry name" value="FliQ"/>
    <property type="match status" value="1"/>
</dbReference>
<dbReference type="Proteomes" id="UP000266426">
    <property type="component" value="Unassembled WGS sequence"/>
</dbReference>
<dbReference type="InterPro" id="IPR002191">
    <property type="entry name" value="Bac_export_3"/>
</dbReference>
<proteinExistence type="inferred from homology"/>
<gene>
    <name evidence="8" type="ORF">C4541_07750</name>
</gene>
<dbReference type="PANTHER" id="PTHR34040">
    <property type="entry name" value="FLAGELLAR BIOSYNTHETIC PROTEIN FLIQ"/>
    <property type="match status" value="1"/>
</dbReference>
<dbReference type="Pfam" id="PF01313">
    <property type="entry name" value="Bac_export_3"/>
    <property type="match status" value="1"/>
</dbReference>
<dbReference type="AlphaFoldDB" id="A0A3A4QX62"/>
<keyword evidence="6 7" id="KW-0472">Membrane</keyword>
<keyword evidence="5 7" id="KW-1133">Transmembrane helix</keyword>
<protein>
    <submittedName>
        <fullName evidence="8">EscS/YscS/HrcS family type III secretion system export apparatus protein</fullName>
    </submittedName>
</protein>
<evidence type="ECO:0000256" key="4">
    <source>
        <dbReference type="ARBA" id="ARBA00022692"/>
    </source>
</evidence>
<keyword evidence="3" id="KW-1003">Cell membrane</keyword>
<reference evidence="8 9" key="1">
    <citation type="journal article" date="2017" name="ISME J.">
        <title>Energy and carbon metabolisms in a deep terrestrial subsurface fluid microbial community.</title>
        <authorList>
            <person name="Momper L."/>
            <person name="Jungbluth S.P."/>
            <person name="Lee M.D."/>
            <person name="Amend J.P."/>
        </authorList>
    </citation>
    <scope>NUCLEOTIDE SEQUENCE [LARGE SCALE GENOMIC DNA]</scope>
    <source>
        <strain evidence="8">SURF_26</strain>
    </source>
</reference>
<dbReference type="EMBL" id="QZJZ01000065">
    <property type="protein sequence ID" value="RJP58520.1"/>
    <property type="molecule type" value="Genomic_DNA"/>
</dbReference>
<accession>A0A3A4QX62</accession>
<name>A0A3A4QX62_9BACT</name>
<evidence type="ECO:0000256" key="7">
    <source>
        <dbReference type="SAM" id="Phobius"/>
    </source>
</evidence>
<sequence>MTTEWVMSMARQTIVITLSIAMPMLGVGMVLGLVMSILQSVTALKDQSMMTVVKIVGVFGALMFSLPWIINTLVSFITNLFLSLPALVAR</sequence>
<dbReference type="PANTHER" id="PTHR34040:SF2">
    <property type="entry name" value="FLAGELLAR BIOSYNTHETIC PROTEIN FLIQ"/>
    <property type="match status" value="1"/>
</dbReference>